<proteinExistence type="predicted"/>
<keyword evidence="3" id="KW-1185">Reference proteome</keyword>
<reference evidence="2 3" key="1">
    <citation type="submission" date="2019-02" db="EMBL/GenBank/DDBJ databases">
        <title>Genomic Encyclopedia of Type Strains, Phase IV (KMG-IV): sequencing the most valuable type-strain genomes for metagenomic binning, comparative biology and taxonomic classification.</title>
        <authorList>
            <person name="Goeker M."/>
        </authorList>
    </citation>
    <scope>NUCLEOTIDE SEQUENCE [LARGE SCALE GENOMIC DNA]</scope>
    <source>
        <strain evidence="2 3">DSM 45622</strain>
    </source>
</reference>
<feature type="transmembrane region" description="Helical" evidence="1">
    <location>
        <begin position="97"/>
        <end position="120"/>
    </location>
</feature>
<dbReference type="EMBL" id="SGXD01000008">
    <property type="protein sequence ID" value="RZS77927.1"/>
    <property type="molecule type" value="Genomic_DNA"/>
</dbReference>
<accession>A0A4Q7N7I0</accession>
<feature type="transmembrane region" description="Helical" evidence="1">
    <location>
        <begin position="151"/>
        <end position="172"/>
    </location>
</feature>
<dbReference type="Pfam" id="PF06912">
    <property type="entry name" value="DUF1275"/>
    <property type="match status" value="1"/>
</dbReference>
<dbReference type="PANTHER" id="PTHR37314">
    <property type="entry name" value="SLR0142 PROTEIN"/>
    <property type="match status" value="1"/>
</dbReference>
<protein>
    <submittedName>
        <fullName evidence="2">Uncharacterized membrane protein YoaK (UPF0700 family)</fullName>
    </submittedName>
</protein>
<comment type="caution">
    <text evidence="2">The sequence shown here is derived from an EMBL/GenBank/DDBJ whole genome shotgun (WGS) entry which is preliminary data.</text>
</comment>
<feature type="transmembrane region" description="Helical" evidence="1">
    <location>
        <begin position="184"/>
        <end position="202"/>
    </location>
</feature>
<organism evidence="2 3">
    <name type="scientific">Motilibacter rhizosphaerae</name>
    <dbReference type="NCBI Taxonomy" id="598652"/>
    <lineage>
        <taxon>Bacteria</taxon>
        <taxon>Bacillati</taxon>
        <taxon>Actinomycetota</taxon>
        <taxon>Actinomycetes</taxon>
        <taxon>Motilibacterales</taxon>
        <taxon>Motilibacteraceae</taxon>
        <taxon>Motilibacter</taxon>
    </lineage>
</organism>
<dbReference type="PANTHER" id="PTHR37314:SF4">
    <property type="entry name" value="UPF0700 TRANSMEMBRANE PROTEIN YOAK"/>
    <property type="match status" value="1"/>
</dbReference>
<evidence type="ECO:0000313" key="2">
    <source>
        <dbReference type="EMBL" id="RZS77927.1"/>
    </source>
</evidence>
<gene>
    <name evidence="2" type="ORF">EV189_3966</name>
</gene>
<sequence length="238" mass="23826">MSGTATGGGWLHDARHGPLPALLLALTVATGVVDAVSILALGRVFIANMTGNVVFIGFALAGAPGFSLVASVLALVGFLLGAAASGVLVARWRTARGTLLAVGTTVEVVLLAVALVIATVCSEPYGAAPRDAVALVAAGALGMQNAVARELALPDATTTVLTMTLTGLAAELRRRDVRVLLRRLVAVAAMLMGASAGAVLVLHAGAAWAMALALVLVGGVSAGAWTLGRRPGAWQSPR</sequence>
<keyword evidence="1" id="KW-0472">Membrane</keyword>
<keyword evidence="1" id="KW-1133">Transmembrane helix</keyword>
<dbReference type="InterPro" id="IPR010699">
    <property type="entry name" value="DUF1275"/>
</dbReference>
<evidence type="ECO:0000313" key="3">
    <source>
        <dbReference type="Proteomes" id="UP000293638"/>
    </source>
</evidence>
<feature type="transmembrane region" description="Helical" evidence="1">
    <location>
        <begin position="208"/>
        <end position="228"/>
    </location>
</feature>
<dbReference type="AlphaFoldDB" id="A0A4Q7N7I0"/>
<evidence type="ECO:0000256" key="1">
    <source>
        <dbReference type="SAM" id="Phobius"/>
    </source>
</evidence>
<dbReference type="Proteomes" id="UP000293638">
    <property type="component" value="Unassembled WGS sequence"/>
</dbReference>
<name>A0A4Q7N7I0_9ACTN</name>
<feature type="transmembrane region" description="Helical" evidence="1">
    <location>
        <begin position="66"/>
        <end position="90"/>
    </location>
</feature>
<keyword evidence="1" id="KW-0812">Transmembrane</keyword>
<dbReference type="RefSeq" id="WP_165400404.1">
    <property type="nucleotide sequence ID" value="NZ_SGXD01000008.1"/>
</dbReference>
<feature type="transmembrane region" description="Helical" evidence="1">
    <location>
        <begin position="21"/>
        <end position="46"/>
    </location>
</feature>